<reference evidence="2 3" key="1">
    <citation type="submission" date="2018-05" db="EMBL/GenBank/DDBJ databases">
        <title>Genomic Encyclopedia of Type Strains, Phase IV (KMG-IV): sequencing the most valuable type-strain genomes for metagenomic binning, comparative biology and taxonomic classification.</title>
        <authorList>
            <person name="Goeker M."/>
        </authorList>
    </citation>
    <scope>NUCLEOTIDE SEQUENCE [LARGE SCALE GENOMIC DNA]</scope>
    <source>
        <strain evidence="2 3">DSM 19792</strain>
    </source>
</reference>
<organism evidence="2 3">
    <name type="scientific">Undibacterium pigrum</name>
    <dbReference type="NCBI Taxonomy" id="401470"/>
    <lineage>
        <taxon>Bacteria</taxon>
        <taxon>Pseudomonadati</taxon>
        <taxon>Pseudomonadota</taxon>
        <taxon>Betaproteobacteria</taxon>
        <taxon>Burkholderiales</taxon>
        <taxon>Oxalobacteraceae</taxon>
        <taxon>Undibacterium</taxon>
    </lineage>
</organism>
<name>A0A318JDQ2_9BURK</name>
<sequence>MNCLISATLLNSRIRKLQPHHWISVGYSLSSRKAQVQTKRPGKDEGEKPQAQKR</sequence>
<feature type="compositionally biased region" description="Basic and acidic residues" evidence="1">
    <location>
        <begin position="41"/>
        <end position="54"/>
    </location>
</feature>
<gene>
    <name evidence="2" type="ORF">DFR42_102442</name>
</gene>
<dbReference type="EMBL" id="QJKB01000002">
    <property type="protein sequence ID" value="PXX45214.1"/>
    <property type="molecule type" value="Genomic_DNA"/>
</dbReference>
<proteinExistence type="predicted"/>
<feature type="region of interest" description="Disordered" evidence="1">
    <location>
        <begin position="30"/>
        <end position="54"/>
    </location>
</feature>
<dbReference type="Proteomes" id="UP000247792">
    <property type="component" value="Unassembled WGS sequence"/>
</dbReference>
<keyword evidence="3" id="KW-1185">Reference proteome</keyword>
<comment type="caution">
    <text evidence="2">The sequence shown here is derived from an EMBL/GenBank/DDBJ whole genome shotgun (WGS) entry which is preliminary data.</text>
</comment>
<evidence type="ECO:0000313" key="2">
    <source>
        <dbReference type="EMBL" id="PXX45214.1"/>
    </source>
</evidence>
<evidence type="ECO:0000256" key="1">
    <source>
        <dbReference type="SAM" id="MobiDB-lite"/>
    </source>
</evidence>
<accession>A0A318JDQ2</accession>
<protein>
    <submittedName>
        <fullName evidence="2">Uncharacterized protein</fullName>
    </submittedName>
</protein>
<dbReference type="AlphaFoldDB" id="A0A318JDQ2"/>
<evidence type="ECO:0000313" key="3">
    <source>
        <dbReference type="Proteomes" id="UP000247792"/>
    </source>
</evidence>